<keyword evidence="1" id="KW-0472">Membrane</keyword>
<organism evidence="4 5">
    <name type="scientific">Mesorhizobium neociceri</name>
    <dbReference type="NCBI Taxonomy" id="1307853"/>
    <lineage>
        <taxon>Bacteria</taxon>
        <taxon>Pseudomonadati</taxon>
        <taxon>Pseudomonadota</taxon>
        <taxon>Alphaproteobacteria</taxon>
        <taxon>Hyphomicrobiales</taxon>
        <taxon>Phyllobacteriaceae</taxon>
        <taxon>Mesorhizobium</taxon>
    </lineage>
</organism>
<dbReference type="PANTHER" id="PTHR11851">
    <property type="entry name" value="METALLOPROTEASE"/>
    <property type="match status" value="1"/>
</dbReference>
<feature type="domain" description="Peptidase M16 N-terminal" evidence="2">
    <location>
        <begin position="69"/>
        <end position="211"/>
    </location>
</feature>
<dbReference type="InterPro" id="IPR007863">
    <property type="entry name" value="Peptidase_M16_C"/>
</dbReference>
<dbReference type="PANTHER" id="PTHR11851:SF224">
    <property type="entry name" value="PROCESSING PROTEASE"/>
    <property type="match status" value="1"/>
</dbReference>
<dbReference type="SUPFAM" id="SSF63411">
    <property type="entry name" value="LuxS/MPP-like metallohydrolase"/>
    <property type="match status" value="2"/>
</dbReference>
<proteinExistence type="predicted"/>
<dbReference type="RefSeq" id="WP_181059268.1">
    <property type="nucleotide sequence ID" value="NZ_JACDTY010000009.1"/>
</dbReference>
<keyword evidence="1" id="KW-0812">Transmembrane</keyword>
<dbReference type="Pfam" id="PF05193">
    <property type="entry name" value="Peptidase_M16_C"/>
    <property type="match status" value="1"/>
</dbReference>
<dbReference type="Gene3D" id="3.30.830.10">
    <property type="entry name" value="Metalloenzyme, LuxS/M16 peptidase-like"/>
    <property type="match status" value="2"/>
</dbReference>
<dbReference type="InterPro" id="IPR050361">
    <property type="entry name" value="MPP/UQCRC_Complex"/>
</dbReference>
<dbReference type="Proteomes" id="UP000558284">
    <property type="component" value="Unassembled WGS sequence"/>
</dbReference>
<evidence type="ECO:0000259" key="2">
    <source>
        <dbReference type="Pfam" id="PF00675"/>
    </source>
</evidence>
<feature type="domain" description="Peptidase M16 C-terminal" evidence="3">
    <location>
        <begin position="219"/>
        <end position="392"/>
    </location>
</feature>
<dbReference type="GO" id="GO:0046872">
    <property type="term" value="F:metal ion binding"/>
    <property type="evidence" value="ECO:0007669"/>
    <property type="project" value="InterPro"/>
</dbReference>
<dbReference type="AlphaFoldDB" id="A0A838B8F8"/>
<dbReference type="EMBL" id="JACDTY010000009">
    <property type="protein sequence ID" value="MBA1142463.1"/>
    <property type="molecule type" value="Genomic_DNA"/>
</dbReference>
<reference evidence="4 5" key="1">
    <citation type="submission" date="2020-07" db="EMBL/GenBank/DDBJ databases">
        <title>Definition of the novel symbiovar canariense within Mesorhizobium novociceri, a new species of genus Mesorhizobium nodulating Cicer canariense in the Caldera de Taburiente National Park (La Palma, Canary Islands).</title>
        <authorList>
            <person name="Leon-Barrios M."/>
            <person name="Perez-Yepez J."/>
            <person name="Flores-Felix J.D."/>
            <person name="Ramirez-Baena M.H."/>
            <person name="Pulido-Suarez L."/>
            <person name="Igual J.M."/>
            <person name="Velazquez E."/>
            <person name="Peix A."/>
        </authorList>
    </citation>
    <scope>NUCLEOTIDE SEQUENCE [LARGE SCALE GENOMIC DNA]</scope>
    <source>
        <strain evidence="4 5">CCANP35</strain>
    </source>
</reference>
<protein>
    <submittedName>
        <fullName evidence="4">Insulinase family protein</fullName>
    </submittedName>
</protein>
<keyword evidence="1" id="KW-1133">Transmembrane helix</keyword>
<keyword evidence="5" id="KW-1185">Reference proteome</keyword>
<sequence length="466" mass="50719">MRAPQYRGTHEHSLPFPLVVTHGGVPGPRTALAIFLLAILFLVLPPLTAHAAMSIQEVKSAKGINAWLVEDHTNPIITINFFFDGGTTQDPPGKEGLANLMARLVPQGAGDLDGDAFQTKLDRAGATMTLEAQRDGVHGAMSMLSLRKDAAFDLLGLALNRPRFEQEATDRIRAQILSGIIGNENEPNAIAEREWLSVLYGSHPYSRPEEGTKSGVAGVSPADLRASHKATFGRDGLHFVVVGDIDANALREKLDQVFGELPPTQALAPVADVTPQLGQQVKVKYDLPQTSLTLAYPGVKRDAPDFYAAMLMNDILGGSAFTSRLFQEVREKRGFAYYVHSDLFQQQHSETLLVRTATRPDRAAETLSLVRDVVKQMAERGPTEAELAAAKKHQIGAYPINYLNSSASIAATLLDMQLNNFGIDYIQRRAGLIEEVTIEQVKAVAKKLLSTEPAIMIVGPHLEHKG</sequence>
<accession>A0A838B8F8</accession>
<dbReference type="Pfam" id="PF00675">
    <property type="entry name" value="Peptidase_M16"/>
    <property type="match status" value="1"/>
</dbReference>
<gene>
    <name evidence="4" type="ORF">H0241_19720</name>
</gene>
<evidence type="ECO:0000259" key="3">
    <source>
        <dbReference type="Pfam" id="PF05193"/>
    </source>
</evidence>
<feature type="transmembrane region" description="Helical" evidence="1">
    <location>
        <begin position="31"/>
        <end position="52"/>
    </location>
</feature>
<comment type="caution">
    <text evidence="4">The sequence shown here is derived from an EMBL/GenBank/DDBJ whole genome shotgun (WGS) entry which is preliminary data.</text>
</comment>
<evidence type="ECO:0000256" key="1">
    <source>
        <dbReference type="SAM" id="Phobius"/>
    </source>
</evidence>
<dbReference type="InterPro" id="IPR011765">
    <property type="entry name" value="Pept_M16_N"/>
</dbReference>
<name>A0A838B8F8_9HYPH</name>
<dbReference type="InterPro" id="IPR011249">
    <property type="entry name" value="Metalloenz_LuxS/M16"/>
</dbReference>
<evidence type="ECO:0000313" key="5">
    <source>
        <dbReference type="Proteomes" id="UP000558284"/>
    </source>
</evidence>
<evidence type="ECO:0000313" key="4">
    <source>
        <dbReference type="EMBL" id="MBA1142463.1"/>
    </source>
</evidence>